<dbReference type="OrthoDB" id="8881899at2"/>
<dbReference type="InterPro" id="IPR005064">
    <property type="entry name" value="BUG"/>
</dbReference>
<keyword evidence="2" id="KW-0732">Signal</keyword>
<reference evidence="3 4" key="1">
    <citation type="submission" date="2018-05" db="EMBL/GenBank/DDBJ databases">
        <title>Genomic Encyclopedia of Type Strains, Phase IV (KMG-IV): sequencing the most valuable type-strain genomes for metagenomic binning, comparative biology and taxonomic classification.</title>
        <authorList>
            <person name="Goeker M."/>
        </authorList>
    </citation>
    <scope>NUCLEOTIDE SEQUENCE [LARGE SCALE GENOMIC DNA]</scope>
    <source>
        <strain evidence="3 4">DSM 28556</strain>
    </source>
</reference>
<evidence type="ECO:0000256" key="1">
    <source>
        <dbReference type="ARBA" id="ARBA00006987"/>
    </source>
</evidence>
<evidence type="ECO:0000313" key="4">
    <source>
        <dbReference type="Proteomes" id="UP000247978"/>
    </source>
</evidence>
<dbReference type="PANTHER" id="PTHR42928:SF5">
    <property type="entry name" value="BLR1237 PROTEIN"/>
    <property type="match status" value="1"/>
</dbReference>
<dbReference type="PROSITE" id="PS51257">
    <property type="entry name" value="PROKAR_LIPOPROTEIN"/>
    <property type="match status" value="1"/>
</dbReference>
<dbReference type="Pfam" id="PF03401">
    <property type="entry name" value="TctC"/>
    <property type="match status" value="1"/>
</dbReference>
<organism evidence="3 4">
    <name type="scientific">Pseudogracilibacillus auburnensis</name>
    <dbReference type="NCBI Taxonomy" id="1494959"/>
    <lineage>
        <taxon>Bacteria</taxon>
        <taxon>Bacillati</taxon>
        <taxon>Bacillota</taxon>
        <taxon>Bacilli</taxon>
        <taxon>Bacillales</taxon>
        <taxon>Bacillaceae</taxon>
        <taxon>Pseudogracilibacillus</taxon>
    </lineage>
</organism>
<dbReference type="InterPro" id="IPR042100">
    <property type="entry name" value="Bug_dom1"/>
</dbReference>
<proteinExistence type="inferred from homology"/>
<gene>
    <name evidence="3" type="ORF">DFR56_10983</name>
</gene>
<keyword evidence="4" id="KW-1185">Reference proteome</keyword>
<dbReference type="Proteomes" id="UP000247978">
    <property type="component" value="Unassembled WGS sequence"/>
</dbReference>
<name>A0A2V3VWH8_9BACI</name>
<feature type="signal peptide" evidence="2">
    <location>
        <begin position="1"/>
        <end position="21"/>
    </location>
</feature>
<dbReference type="Gene3D" id="3.40.190.150">
    <property type="entry name" value="Bordetella uptake gene, domain 1"/>
    <property type="match status" value="1"/>
</dbReference>
<dbReference type="Gene3D" id="3.40.190.10">
    <property type="entry name" value="Periplasmic binding protein-like II"/>
    <property type="match status" value="1"/>
</dbReference>
<sequence>MKNKFLKRTIPLLAIVMLVLAACGSGGDGDKKDSKDSEDAASSYPEKNIDGIIMWGEGGATDIIARTLAPIVEGEIDGSFVMQNKAGSAGAIATKYVSDQPADGYTLLFGAENPNLYQVLDIADLSYQENFVPISVIASSYAGIIVKADSPFNTIEDLVDYAKEKPNDLIFGTTGEGGLPSVVLAMLNNELGTEFKTVPYDGEGPVSTALLGGEVDVTSVTVSAAQEYVESGDFRMLAVVNDESIESLPDVPAVTDAYPEIGKYLPWGPFQAVFAHKDTPADVVEKLSASFQTAVESSDFKATLESLGMEYMNISGQEAIDFVDKNRSTSAWMLYEAGETKASPEEFDIPKVEE</sequence>
<dbReference type="SUPFAM" id="SSF53850">
    <property type="entry name" value="Periplasmic binding protein-like II"/>
    <property type="match status" value="1"/>
</dbReference>
<comment type="similarity">
    <text evidence="1">Belongs to the UPF0065 (bug) family.</text>
</comment>
<comment type="caution">
    <text evidence="3">The sequence shown here is derived from an EMBL/GenBank/DDBJ whole genome shotgun (WGS) entry which is preliminary data.</text>
</comment>
<feature type="chain" id="PRO_5015989285" evidence="2">
    <location>
        <begin position="22"/>
        <end position="354"/>
    </location>
</feature>
<evidence type="ECO:0000313" key="3">
    <source>
        <dbReference type="EMBL" id="PXW85920.1"/>
    </source>
</evidence>
<dbReference type="CDD" id="cd07012">
    <property type="entry name" value="PBP2_Bug_TTT"/>
    <property type="match status" value="1"/>
</dbReference>
<keyword evidence="3" id="KW-0675">Receptor</keyword>
<evidence type="ECO:0000256" key="2">
    <source>
        <dbReference type="SAM" id="SignalP"/>
    </source>
</evidence>
<dbReference type="PIRSF" id="PIRSF017082">
    <property type="entry name" value="YflP"/>
    <property type="match status" value="1"/>
</dbReference>
<protein>
    <submittedName>
        <fullName evidence="3">Tripartite-type tricarboxylate transporter receptor subunit TctC</fullName>
    </submittedName>
</protein>
<dbReference type="AlphaFoldDB" id="A0A2V3VWH8"/>
<accession>A0A2V3VWH8</accession>
<dbReference type="EMBL" id="QJJQ01000009">
    <property type="protein sequence ID" value="PXW85920.1"/>
    <property type="molecule type" value="Genomic_DNA"/>
</dbReference>
<dbReference type="PANTHER" id="PTHR42928">
    <property type="entry name" value="TRICARBOXYLATE-BINDING PROTEIN"/>
    <property type="match status" value="1"/>
</dbReference>
<dbReference type="RefSeq" id="WP_158525638.1">
    <property type="nucleotide sequence ID" value="NZ_JADIJL010000010.1"/>
</dbReference>